<gene>
    <name evidence="1" type="ORF">ENM66_02415</name>
</gene>
<dbReference type="EMBL" id="DRYQ01000032">
    <property type="protein sequence ID" value="HHQ50185.1"/>
    <property type="molecule type" value="Genomic_DNA"/>
</dbReference>
<sequence length="126" mass="14647">MFLIARLPYYLPHFWIEDLAEKRFMNVSVSDKEAVEMKFLKSFRASNRDLVIVQYIFPYEKASIYACIDSETGIILARMFISESKSTSYLENIININNVPLELLSIIRNTVFVDTTTNKTLEIPKP</sequence>
<evidence type="ECO:0000313" key="1">
    <source>
        <dbReference type="EMBL" id="HHQ50185.1"/>
    </source>
</evidence>
<proteinExistence type="predicted"/>
<name>A0A7J3Z6H5_9CREN</name>
<protein>
    <submittedName>
        <fullName evidence="1">Uncharacterized protein</fullName>
    </submittedName>
</protein>
<accession>A0A7J3Z6H5</accession>
<reference evidence="1" key="1">
    <citation type="journal article" date="2020" name="mSystems">
        <title>Genome- and Community-Level Interaction Insights into Carbon Utilization and Element Cycling Functions of Hydrothermarchaeota in Hydrothermal Sediment.</title>
        <authorList>
            <person name="Zhou Z."/>
            <person name="Liu Y."/>
            <person name="Xu W."/>
            <person name="Pan J."/>
            <person name="Luo Z.H."/>
            <person name="Li M."/>
        </authorList>
    </citation>
    <scope>NUCLEOTIDE SEQUENCE [LARGE SCALE GENOMIC DNA]</scope>
    <source>
        <strain evidence="1">SpSt-1105</strain>
    </source>
</reference>
<comment type="caution">
    <text evidence="1">The sequence shown here is derived from an EMBL/GenBank/DDBJ whole genome shotgun (WGS) entry which is preliminary data.</text>
</comment>
<organism evidence="1">
    <name type="scientific">Ignisphaera aggregans</name>
    <dbReference type="NCBI Taxonomy" id="334771"/>
    <lineage>
        <taxon>Archaea</taxon>
        <taxon>Thermoproteota</taxon>
        <taxon>Thermoprotei</taxon>
        <taxon>Desulfurococcales</taxon>
        <taxon>Desulfurococcaceae</taxon>
        <taxon>Ignisphaera</taxon>
    </lineage>
</organism>
<dbReference type="AlphaFoldDB" id="A0A7J3Z6H5"/>